<evidence type="ECO:0000256" key="6">
    <source>
        <dbReference type="ARBA" id="ARBA00023203"/>
    </source>
</evidence>
<dbReference type="PROSITE" id="PS50021">
    <property type="entry name" value="CH"/>
    <property type="match status" value="4"/>
</dbReference>
<feature type="domain" description="Calponin-homology (CH)" evidence="8">
    <location>
        <begin position="598"/>
        <end position="706"/>
    </location>
</feature>
<dbReference type="SMART" id="SM00033">
    <property type="entry name" value="CH"/>
    <property type="match status" value="4"/>
</dbReference>
<feature type="region of interest" description="Disordered" evidence="7">
    <location>
        <begin position="56"/>
        <end position="82"/>
    </location>
</feature>
<evidence type="ECO:0000259" key="8">
    <source>
        <dbReference type="PROSITE" id="PS50021"/>
    </source>
</evidence>
<dbReference type="GO" id="GO:0051639">
    <property type="term" value="P:actin filament network formation"/>
    <property type="evidence" value="ECO:0007669"/>
    <property type="project" value="TreeGrafter"/>
</dbReference>
<proteinExistence type="predicted"/>
<name>A0A8C9QUV0_SCLFO</name>
<reference evidence="10 11" key="1">
    <citation type="submission" date="2019-04" db="EMBL/GenBank/DDBJ databases">
        <authorList>
            <consortium name="Wellcome Sanger Institute Data Sharing"/>
        </authorList>
    </citation>
    <scope>NUCLEOTIDE SEQUENCE [LARGE SCALE GENOMIC DNA]</scope>
</reference>
<dbReference type="GO" id="GO:0032432">
    <property type="term" value="C:actin filament bundle"/>
    <property type="evidence" value="ECO:0007669"/>
    <property type="project" value="TreeGrafter"/>
</dbReference>
<dbReference type="FunFam" id="1.10.418.10:FF:000014">
    <property type="entry name" value="Plastin-3 isoform 1"/>
    <property type="match status" value="1"/>
</dbReference>
<feature type="domain" description="Calponin-homology (CH)" evidence="8">
    <location>
        <begin position="347"/>
        <end position="458"/>
    </location>
</feature>
<dbReference type="CDD" id="cd21327">
    <property type="entry name" value="CH_PLS2_rpt2"/>
    <property type="match status" value="1"/>
</dbReference>
<dbReference type="InterPro" id="IPR001589">
    <property type="entry name" value="Actinin_actin-bd_CS"/>
</dbReference>
<evidence type="ECO:0000313" key="11">
    <source>
        <dbReference type="Proteomes" id="UP000694397"/>
    </source>
</evidence>
<dbReference type="InterPro" id="IPR039959">
    <property type="entry name" value="Fimbrin/Plastin"/>
</dbReference>
<protein>
    <submittedName>
        <fullName evidence="10">Lymphocyte cytosolic protein 1 (L-plastin)</fullName>
    </submittedName>
</protein>
<dbReference type="GO" id="GO:0005737">
    <property type="term" value="C:cytoplasm"/>
    <property type="evidence" value="ECO:0007669"/>
    <property type="project" value="UniProtKB-SubCell"/>
</dbReference>
<dbReference type="Gene3D" id="1.10.238.10">
    <property type="entry name" value="EF-hand"/>
    <property type="match status" value="1"/>
</dbReference>
<dbReference type="GO" id="GO:0051017">
    <property type="term" value="P:actin filament bundle assembly"/>
    <property type="evidence" value="ECO:0007669"/>
    <property type="project" value="InterPro"/>
</dbReference>
<dbReference type="Ensembl" id="ENSSFOT00015003602.2">
    <property type="protein sequence ID" value="ENSSFOP00015003545.1"/>
    <property type="gene ID" value="ENSSFOG00015002251.2"/>
</dbReference>
<dbReference type="SUPFAM" id="SSF47576">
    <property type="entry name" value="Calponin-homology domain, CH-domain"/>
    <property type="match status" value="1"/>
</dbReference>
<dbReference type="InterPro" id="IPR011992">
    <property type="entry name" value="EF-hand-dom_pair"/>
</dbReference>
<keyword evidence="4" id="KW-0677">Repeat</keyword>
<evidence type="ECO:0000256" key="1">
    <source>
        <dbReference type="ARBA" id="ARBA00004496"/>
    </source>
</evidence>
<evidence type="ECO:0000256" key="3">
    <source>
        <dbReference type="ARBA" id="ARBA00022723"/>
    </source>
</evidence>
<dbReference type="FunFam" id="1.10.418.10:FF:000025">
    <property type="entry name" value="Plastin-3 isoform 1"/>
    <property type="match status" value="1"/>
</dbReference>
<dbReference type="GO" id="GO:0005884">
    <property type="term" value="C:actin filament"/>
    <property type="evidence" value="ECO:0007669"/>
    <property type="project" value="TreeGrafter"/>
</dbReference>
<accession>A0A8C9QUV0</accession>
<feature type="domain" description="Calponin-homology (CH)" evidence="8">
    <location>
        <begin position="203"/>
        <end position="319"/>
    </location>
</feature>
<dbReference type="CDD" id="cd00051">
    <property type="entry name" value="EFh"/>
    <property type="match status" value="1"/>
</dbReference>
<dbReference type="Gene3D" id="1.10.418.10">
    <property type="entry name" value="Calponin-like domain"/>
    <property type="match status" value="4"/>
</dbReference>
<evidence type="ECO:0000256" key="5">
    <source>
        <dbReference type="ARBA" id="ARBA00022837"/>
    </source>
</evidence>
<keyword evidence="6" id="KW-0009">Actin-binding</keyword>
<dbReference type="GO" id="GO:0051015">
    <property type="term" value="F:actin filament binding"/>
    <property type="evidence" value="ECO:0007669"/>
    <property type="project" value="InterPro"/>
</dbReference>
<dbReference type="Pfam" id="PF00307">
    <property type="entry name" value="CH"/>
    <property type="match status" value="4"/>
</dbReference>
<dbReference type="FunFam" id="1.10.418.10:FF:000012">
    <property type="entry name" value="Plastin-3 isoform 1"/>
    <property type="match status" value="1"/>
</dbReference>
<dbReference type="InterPro" id="IPR001715">
    <property type="entry name" value="CH_dom"/>
</dbReference>
<dbReference type="InterPro" id="IPR002048">
    <property type="entry name" value="EF_hand_dom"/>
</dbReference>
<dbReference type="FunFam" id="1.10.238.10:FF:000263">
    <property type="entry name" value="plastin-1 isoform X2"/>
    <property type="match status" value="1"/>
</dbReference>
<dbReference type="AlphaFoldDB" id="A0A8C9QUV0"/>
<evidence type="ECO:0000256" key="2">
    <source>
        <dbReference type="ARBA" id="ARBA00022490"/>
    </source>
</evidence>
<dbReference type="InterPro" id="IPR036872">
    <property type="entry name" value="CH_dom_sf"/>
</dbReference>
<keyword evidence="5" id="KW-0106">Calcium</keyword>
<dbReference type="SUPFAM" id="SSF47473">
    <property type="entry name" value="EF-hand"/>
    <property type="match status" value="1"/>
</dbReference>
<dbReference type="FunFam" id="1.10.418.10:FF:000010">
    <property type="entry name" value="Plastin-3 isoform 1"/>
    <property type="match status" value="1"/>
</dbReference>
<dbReference type="CDD" id="cd21333">
    <property type="entry name" value="CH_PLS2_rpt4"/>
    <property type="match status" value="1"/>
</dbReference>
<dbReference type="Pfam" id="PF13499">
    <property type="entry name" value="EF-hand_7"/>
    <property type="match status" value="1"/>
</dbReference>
<keyword evidence="11" id="KW-1185">Reference proteome</keyword>
<dbReference type="PROSITE" id="PS00020">
    <property type="entry name" value="ACTININ_2"/>
    <property type="match status" value="2"/>
</dbReference>
<feature type="domain" description="Calponin-homology (CH)" evidence="8">
    <location>
        <begin position="477"/>
        <end position="586"/>
    </location>
</feature>
<reference evidence="10" key="3">
    <citation type="submission" date="2025-09" db="UniProtKB">
        <authorList>
            <consortium name="Ensembl"/>
        </authorList>
    </citation>
    <scope>IDENTIFICATION</scope>
</reference>
<evidence type="ECO:0000256" key="7">
    <source>
        <dbReference type="SAM" id="MobiDB-lite"/>
    </source>
</evidence>
<dbReference type="Proteomes" id="UP000694397">
    <property type="component" value="Chromosome 14"/>
</dbReference>
<evidence type="ECO:0000256" key="4">
    <source>
        <dbReference type="ARBA" id="ARBA00022737"/>
    </source>
</evidence>
<dbReference type="PANTHER" id="PTHR19961">
    <property type="entry name" value="FIMBRIN/PLASTIN"/>
    <property type="match status" value="1"/>
</dbReference>
<organism evidence="10 11">
    <name type="scientific">Scleropages formosus</name>
    <name type="common">Asian bonytongue</name>
    <name type="synonym">Osteoglossum formosum</name>
    <dbReference type="NCBI Taxonomy" id="113540"/>
    <lineage>
        <taxon>Eukaryota</taxon>
        <taxon>Metazoa</taxon>
        <taxon>Chordata</taxon>
        <taxon>Craniata</taxon>
        <taxon>Vertebrata</taxon>
        <taxon>Euteleostomi</taxon>
        <taxon>Actinopterygii</taxon>
        <taxon>Neopterygii</taxon>
        <taxon>Teleostei</taxon>
        <taxon>Osteoglossocephala</taxon>
        <taxon>Osteoglossomorpha</taxon>
        <taxon>Osteoglossiformes</taxon>
        <taxon>Osteoglossidae</taxon>
        <taxon>Scleropages</taxon>
    </lineage>
</organism>
<dbReference type="GO" id="GO:0005509">
    <property type="term" value="F:calcium ion binding"/>
    <property type="evidence" value="ECO:0007669"/>
    <property type="project" value="InterPro"/>
</dbReference>
<sequence length="709" mass="79500">MITHRCWFWLRPGWRKPEGRVANRESCVKWQEARIRTHARVFPTSRSVGLRLSPVSAAARAPEQHSDPRTRTHSTSDPPEPATFTMAETAQISQDEMEDLREAFSKIDVDSHGYIGTDDLNDLFKAANLPLPGYRIREIIQDLTSTGAQHEGKVTFDEFISVVRGLKSSEVAKTFRKAINKKEGICAVAGTSEQSGTQHSYSEEEKVAFANWVNKALEKDPDCKHILPIDPSTNDLFKAMGDGIILCKMINLSVPDTIDERTINKKKLTPFTIQENLNLALNSASAIGCHVVNIGAEDLKEGRQHLVLGLLWQIIKIGLFADIEISRNEALVALLRDGESLEDLMKLSPEELLLRWANYHLENAGCPKINNFSSDIKDSKAYYNLLNQVAPKGDEEGIPAITIDMSGIREKEDLKRAECMLDQADRLGCRQFVTATDVIRGNPKLNLAFIANLFNTYPALKKPENQDIDWSSIEGETREERTFRNWMNSLGVNPRVNHLYVDLADAMVIFQLYEKIKVPVDWSRVNKPPYPKLGGNMKKLENCNYAVDLGKNQAKFSLVGIAGQDLNEGNRTLTLALLWQLMRRYTLNILEDLGDGQKVTDDTIVTWVNDTLTQAGKGTITGFKDGSISTSMPVLDLIDAIQPGCIRYDLVKTDDLSDEEKLNNAKYAISMARKIGTRVYALPEDLVEVKPKMVMTVFACLMARGMKRV</sequence>
<evidence type="ECO:0000259" key="9">
    <source>
        <dbReference type="PROSITE" id="PS50222"/>
    </source>
</evidence>
<keyword evidence="3" id="KW-0479">Metal-binding</keyword>
<dbReference type="PROSITE" id="PS50222">
    <property type="entry name" value="EF_HAND_2"/>
    <property type="match status" value="1"/>
</dbReference>
<feature type="domain" description="EF-hand" evidence="9">
    <location>
        <begin position="95"/>
        <end position="130"/>
    </location>
</feature>
<gene>
    <name evidence="10" type="primary">LCP1</name>
    <name evidence="10" type="synonym">lcp1</name>
</gene>
<keyword evidence="2" id="KW-0963">Cytoplasm</keyword>
<dbReference type="OrthoDB" id="431378at2759"/>
<dbReference type="PANTHER" id="PTHR19961:SF35">
    <property type="entry name" value="PLASTIN-2"/>
    <property type="match status" value="1"/>
</dbReference>
<dbReference type="GeneTree" id="ENSGT00950000183097"/>
<dbReference type="PROSITE" id="PS00019">
    <property type="entry name" value="ACTININ_1"/>
    <property type="match status" value="1"/>
</dbReference>
<comment type="subcellular location">
    <subcellularLocation>
        <location evidence="1">Cytoplasm</location>
    </subcellularLocation>
</comment>
<evidence type="ECO:0000313" key="10">
    <source>
        <dbReference type="Ensembl" id="ENSSFOP00015003545.1"/>
    </source>
</evidence>
<reference evidence="10" key="2">
    <citation type="submission" date="2025-08" db="UniProtKB">
        <authorList>
            <consortium name="Ensembl"/>
        </authorList>
    </citation>
    <scope>IDENTIFICATION</scope>
</reference>
<dbReference type="CDD" id="cd21292">
    <property type="entry name" value="CH_PLS_rpt1"/>
    <property type="match status" value="1"/>
</dbReference>